<dbReference type="OrthoDB" id="6539643at2"/>
<dbReference type="AlphaFoldDB" id="A0A014NPP9"/>
<gene>
    <name evidence="2" type="ORF">BG55_09180</name>
</gene>
<accession>A0A014NPP9</accession>
<dbReference type="RefSeq" id="WP_034936554.1">
    <property type="nucleotide sequence ID" value="NZ_JBHLYB010000324.1"/>
</dbReference>
<dbReference type="STRING" id="69222.BG55_09180"/>
<feature type="compositionally biased region" description="Basic and acidic residues" evidence="1">
    <location>
        <begin position="21"/>
        <end position="40"/>
    </location>
</feature>
<dbReference type="Proteomes" id="UP000019918">
    <property type="component" value="Unassembled WGS sequence"/>
</dbReference>
<dbReference type="PATRIC" id="fig|69222.5.peg.1892"/>
<dbReference type="CDD" id="cd17468">
    <property type="entry name" value="T3SS_HrpP_C"/>
    <property type="match status" value="1"/>
</dbReference>
<keyword evidence="3" id="KW-1185">Reference proteome</keyword>
<organism evidence="2 3">
    <name type="scientific">Erwinia mallotivora</name>
    <dbReference type="NCBI Taxonomy" id="69222"/>
    <lineage>
        <taxon>Bacteria</taxon>
        <taxon>Pseudomonadati</taxon>
        <taxon>Pseudomonadota</taxon>
        <taxon>Gammaproteobacteria</taxon>
        <taxon>Enterobacterales</taxon>
        <taxon>Erwiniaceae</taxon>
        <taxon>Erwinia</taxon>
    </lineage>
</organism>
<proteinExistence type="predicted"/>
<sequence length="159" mass="18353">MKNTNTTGYPDRVPSPQRQAQPDERYRERIPATRLRQQESRESLSALGSLFFASTTEFMPEHQTVQDEAPSPDWQQLHEELHERIANNADEDCAFTLLLPEAGEVDVTLARGQPAGWEISLRFSPQVWRQWQRREILCRRQLSQSLNAPVRLKIEQGSA</sequence>
<evidence type="ECO:0000313" key="2">
    <source>
        <dbReference type="EMBL" id="EXU75785.1"/>
    </source>
</evidence>
<evidence type="ECO:0000313" key="3">
    <source>
        <dbReference type="Proteomes" id="UP000019918"/>
    </source>
</evidence>
<reference evidence="2 3" key="1">
    <citation type="submission" date="2014-02" db="EMBL/GenBank/DDBJ databases">
        <title>Draft genome of Erwinia mallotivora strain BT-MARDI, a papaya dieback pathogen.</title>
        <authorList>
            <person name="Redzuan R."/>
            <person name="Abu Bakar N."/>
            <person name="Badrun R."/>
            <person name="Mohd Raih M.F."/>
            <person name="Rozano L."/>
            <person name="Mat Amin N."/>
        </authorList>
    </citation>
    <scope>NUCLEOTIDE SEQUENCE [LARGE SCALE GENOMIC DNA]</scope>
    <source>
        <strain evidence="2 3">BT-MARDI</strain>
    </source>
</reference>
<evidence type="ECO:0000256" key="1">
    <source>
        <dbReference type="SAM" id="MobiDB-lite"/>
    </source>
</evidence>
<dbReference type="InterPro" id="IPR049757">
    <property type="entry name" value="T3SS_HrpP-like_C"/>
</dbReference>
<comment type="caution">
    <text evidence="2">The sequence shown here is derived from an EMBL/GenBank/DDBJ whole genome shotgun (WGS) entry which is preliminary data.</text>
</comment>
<dbReference type="EMBL" id="JFHN01000044">
    <property type="protein sequence ID" value="EXU75785.1"/>
    <property type="molecule type" value="Genomic_DNA"/>
</dbReference>
<protein>
    <submittedName>
        <fullName evidence="2">Type III secretion protein</fullName>
    </submittedName>
</protein>
<name>A0A014NPP9_9GAMM</name>
<feature type="region of interest" description="Disordered" evidence="1">
    <location>
        <begin position="1"/>
        <end position="40"/>
    </location>
</feature>